<dbReference type="InterPro" id="IPR037401">
    <property type="entry name" value="SnoaL-like"/>
</dbReference>
<dbReference type="Pfam" id="PF12680">
    <property type="entry name" value="SnoaL_2"/>
    <property type="match status" value="1"/>
</dbReference>
<reference evidence="2" key="1">
    <citation type="submission" date="2019-02" db="EMBL/GenBank/DDBJ databases">
        <authorList>
            <person name="Li S.-H."/>
        </authorList>
    </citation>
    <scope>NUCLEOTIDE SEQUENCE</scope>
    <source>
        <strain evidence="2">IMCC8485</strain>
    </source>
</reference>
<name>A0ABT3SWD2_9GAMM</name>
<dbReference type="InterPro" id="IPR032710">
    <property type="entry name" value="NTF2-like_dom_sf"/>
</dbReference>
<organism evidence="2 3">
    <name type="scientific">Candidatus Seongchinamella marina</name>
    <dbReference type="NCBI Taxonomy" id="2518990"/>
    <lineage>
        <taxon>Bacteria</taxon>
        <taxon>Pseudomonadati</taxon>
        <taxon>Pseudomonadota</taxon>
        <taxon>Gammaproteobacteria</taxon>
        <taxon>Cellvibrionales</taxon>
        <taxon>Halieaceae</taxon>
        <taxon>Seongchinamella</taxon>
    </lineage>
</organism>
<evidence type="ECO:0000313" key="2">
    <source>
        <dbReference type="EMBL" id="MCX2973925.1"/>
    </source>
</evidence>
<dbReference type="Gene3D" id="3.10.450.50">
    <property type="match status" value="1"/>
</dbReference>
<gene>
    <name evidence="2" type="ORF">EYC87_10075</name>
</gene>
<keyword evidence="3" id="KW-1185">Reference proteome</keyword>
<protein>
    <submittedName>
        <fullName evidence="2">Nuclear transport factor 2 family protein</fullName>
    </submittedName>
</protein>
<proteinExistence type="predicted"/>
<evidence type="ECO:0000313" key="3">
    <source>
        <dbReference type="Proteomes" id="UP001143307"/>
    </source>
</evidence>
<feature type="domain" description="SnoaL-like" evidence="1">
    <location>
        <begin position="2"/>
        <end position="97"/>
    </location>
</feature>
<evidence type="ECO:0000259" key="1">
    <source>
        <dbReference type="Pfam" id="PF12680"/>
    </source>
</evidence>
<dbReference type="SUPFAM" id="SSF54427">
    <property type="entry name" value="NTF2-like"/>
    <property type="match status" value="1"/>
</dbReference>
<dbReference type="EMBL" id="SHNP01000003">
    <property type="protein sequence ID" value="MCX2973925.1"/>
    <property type="molecule type" value="Genomic_DNA"/>
</dbReference>
<dbReference type="Proteomes" id="UP001143307">
    <property type="component" value="Unassembled WGS sequence"/>
</dbReference>
<sequence>MEQWHEFVASQNPAALASIVDEQCVFFSPVVHSPQRGRDLTIMYLTGAMRVLQDGFRYQKEIVDSEHAVLEFVCDIDGLTVNGVDIITFNDAGKIIEFKVMVRPLKAINLVHEKMGQMLEQLSA</sequence>
<accession>A0ABT3SWD2</accession>
<comment type="caution">
    <text evidence="2">The sequence shown here is derived from an EMBL/GenBank/DDBJ whole genome shotgun (WGS) entry which is preliminary data.</text>
</comment>